<proteinExistence type="inferred from homology"/>
<dbReference type="PANTHER" id="PTHR12308">
    <property type="entry name" value="ANOCTAMIN"/>
    <property type="match status" value="1"/>
</dbReference>
<protein>
    <recommendedName>
        <fullName evidence="6">Anoctamin</fullName>
    </recommendedName>
</protein>
<comment type="subcellular location">
    <subcellularLocation>
        <location evidence="1 6">Membrane</location>
        <topology evidence="1 6">Multi-pass membrane protein</topology>
    </subcellularLocation>
</comment>
<accession>A0AB34GQ89</accession>
<evidence type="ECO:0000256" key="4">
    <source>
        <dbReference type="ARBA" id="ARBA00022989"/>
    </source>
</evidence>
<reference evidence="9 10" key="1">
    <citation type="submission" date="2022-11" db="EMBL/GenBank/DDBJ databases">
        <title>Whole genome sequence of Eschrichtius robustus ER-17-0199.</title>
        <authorList>
            <person name="Bruniche-Olsen A."/>
            <person name="Black A.N."/>
            <person name="Fields C.J."/>
            <person name="Walden K."/>
            <person name="Dewoody J.A."/>
        </authorList>
    </citation>
    <scope>NUCLEOTIDE SEQUENCE [LARGE SCALE GENOMIC DNA]</scope>
    <source>
        <strain evidence="9">ER-17-0199</strain>
        <tissue evidence="9">Blubber</tissue>
    </source>
</reference>
<organism evidence="9 10">
    <name type="scientific">Eschrichtius robustus</name>
    <name type="common">California gray whale</name>
    <name type="synonym">Eschrichtius gibbosus</name>
    <dbReference type="NCBI Taxonomy" id="9764"/>
    <lineage>
        <taxon>Eukaryota</taxon>
        <taxon>Metazoa</taxon>
        <taxon>Chordata</taxon>
        <taxon>Craniata</taxon>
        <taxon>Vertebrata</taxon>
        <taxon>Euteleostomi</taxon>
        <taxon>Mammalia</taxon>
        <taxon>Eutheria</taxon>
        <taxon>Laurasiatheria</taxon>
        <taxon>Artiodactyla</taxon>
        <taxon>Whippomorpha</taxon>
        <taxon>Cetacea</taxon>
        <taxon>Mysticeti</taxon>
        <taxon>Eschrichtiidae</taxon>
        <taxon>Eschrichtius</taxon>
    </lineage>
</organism>
<dbReference type="PANTHER" id="PTHR12308:SF22">
    <property type="entry name" value="ANOCTAMIN-7"/>
    <property type="match status" value="1"/>
</dbReference>
<dbReference type="AlphaFoldDB" id="A0AB34GQ89"/>
<evidence type="ECO:0000256" key="5">
    <source>
        <dbReference type="ARBA" id="ARBA00023136"/>
    </source>
</evidence>
<name>A0AB34GQ89_ESCRO</name>
<evidence type="ECO:0000313" key="9">
    <source>
        <dbReference type="EMBL" id="KAJ8781694.1"/>
    </source>
</evidence>
<keyword evidence="10" id="KW-1185">Reference proteome</keyword>
<evidence type="ECO:0000256" key="7">
    <source>
        <dbReference type="SAM" id="MobiDB-lite"/>
    </source>
</evidence>
<evidence type="ECO:0000259" key="8">
    <source>
        <dbReference type="Pfam" id="PF04547"/>
    </source>
</evidence>
<evidence type="ECO:0000256" key="2">
    <source>
        <dbReference type="ARBA" id="ARBA00009671"/>
    </source>
</evidence>
<feature type="transmembrane region" description="Helical" evidence="6">
    <location>
        <begin position="309"/>
        <end position="330"/>
    </location>
</feature>
<evidence type="ECO:0000313" key="10">
    <source>
        <dbReference type="Proteomes" id="UP001159641"/>
    </source>
</evidence>
<keyword evidence="5 6" id="KW-0472">Membrane</keyword>
<dbReference type="GO" id="GO:0005254">
    <property type="term" value="F:chloride channel activity"/>
    <property type="evidence" value="ECO:0007669"/>
    <property type="project" value="TreeGrafter"/>
</dbReference>
<dbReference type="GO" id="GO:0005886">
    <property type="term" value="C:plasma membrane"/>
    <property type="evidence" value="ECO:0007669"/>
    <property type="project" value="TreeGrafter"/>
</dbReference>
<dbReference type="Pfam" id="PF04547">
    <property type="entry name" value="Anoctamin"/>
    <property type="match status" value="1"/>
</dbReference>
<feature type="domain" description="Anoctamin transmembrane" evidence="8">
    <location>
        <begin position="191"/>
        <end position="468"/>
    </location>
</feature>
<evidence type="ECO:0000256" key="6">
    <source>
        <dbReference type="RuleBase" id="RU280814"/>
    </source>
</evidence>
<comment type="caution">
    <text evidence="9">The sequence shown here is derived from an EMBL/GenBank/DDBJ whole genome shotgun (WGS) entry which is preliminary data.</text>
</comment>
<sequence>MCLPSITHAHVCQDGEQCWGAEQGGGSCPCGVYRPWVTQGEATHSHWGPGWGGGVAVARALAPKAQPTCEGPAAPSRGQGGPGPQEGKARPQGHGGHDRALHRLACASGGGGHTGVPGGLSHGVLRRTQVVSSPLSSQACPLPPEVGVWSEGPPGARPCAELGVEAGAVQQWGQLRALDCPFWLLSGACALVQAGRFFDHGGTVFFSLFMALWAMPLREFWERKSSTLACRWGCSDYEDIEERPRPQSAASAPTTAVNPIAGEGEPYFPKRSRLHRVLAGSAVVMTMVRGPRCRRWGARAAAAGLKHLAAPRAAVVVMCLVSIVLHRAIMAVTVSRPDNTPLAAWASCVASLMRSTVNLVFILNLSKVYVALACVLTKWETHRTQTKFEDAFTLKVFIFQFVNFYSSPIYIAFFKGRFVGHLGNCHTSPGVHSEECAAGGCLTELAQELLVIMVGKQIIYNVQEILVP</sequence>
<dbReference type="InterPro" id="IPR049452">
    <property type="entry name" value="Anoctamin_TM"/>
</dbReference>
<comment type="similarity">
    <text evidence="2 6">Belongs to the anoctamin family.</text>
</comment>
<feature type="region of interest" description="Disordered" evidence="7">
    <location>
        <begin position="65"/>
        <end position="98"/>
    </location>
</feature>
<gene>
    <name evidence="9" type="ORF">J1605_010952</name>
</gene>
<keyword evidence="4 6" id="KW-1133">Transmembrane helix</keyword>
<dbReference type="GO" id="GO:0061588">
    <property type="term" value="P:calcium activated phospholipid scrambling"/>
    <property type="evidence" value="ECO:0007669"/>
    <property type="project" value="TreeGrafter"/>
</dbReference>
<dbReference type="Proteomes" id="UP001159641">
    <property type="component" value="Unassembled WGS sequence"/>
</dbReference>
<comment type="caution">
    <text evidence="6">Lacks conserved residue(s) required for the propagation of feature annotation.</text>
</comment>
<keyword evidence="3 6" id="KW-0812">Transmembrane</keyword>
<dbReference type="InterPro" id="IPR007632">
    <property type="entry name" value="Anoctamin"/>
</dbReference>
<evidence type="ECO:0000256" key="3">
    <source>
        <dbReference type="ARBA" id="ARBA00022692"/>
    </source>
</evidence>
<dbReference type="EMBL" id="JAIQCJ010002141">
    <property type="protein sequence ID" value="KAJ8781694.1"/>
    <property type="molecule type" value="Genomic_DNA"/>
</dbReference>
<evidence type="ECO:0000256" key="1">
    <source>
        <dbReference type="ARBA" id="ARBA00004141"/>
    </source>
</evidence>